<feature type="region of interest" description="Disordered" evidence="2">
    <location>
        <begin position="644"/>
        <end position="667"/>
    </location>
</feature>
<protein>
    <recommendedName>
        <fullName evidence="3">CCHC-type domain-containing protein</fullName>
    </recommendedName>
</protein>
<keyword evidence="1" id="KW-0862">Zinc</keyword>
<dbReference type="GO" id="GO:0003676">
    <property type="term" value="F:nucleic acid binding"/>
    <property type="evidence" value="ECO:0007669"/>
    <property type="project" value="InterPro"/>
</dbReference>
<dbReference type="InterPro" id="IPR010994">
    <property type="entry name" value="RuvA_2-like"/>
</dbReference>
<dbReference type="InterPro" id="IPR001878">
    <property type="entry name" value="Znf_CCHC"/>
</dbReference>
<dbReference type="PROSITE" id="PS50158">
    <property type="entry name" value="ZF_CCHC"/>
    <property type="match status" value="1"/>
</dbReference>
<dbReference type="Pfam" id="PF12836">
    <property type="entry name" value="HHH_3"/>
    <property type="match status" value="1"/>
</dbReference>
<sequence length="667" mass="74626">MAQGGENAVRINFADVDTLQTIRGVGPAVAKNIVAFRETSGNIRNLQELQQVKHAKIADEDAGVINYEENPDLNFSLQNQMDNLQLSPSFPESEVLTSLEPVNGVHVSKEIIVPTTPSALSSQVVEMIDTKNREKSGAKDVRPKTLSLNWPAVSTSTGFKSEPENTMLNNVPCTLYTGVPQGSTMQPTTGIFTYGSIPSAPFPKMSTQHSQITGSESSGPTQNLVHQLAVPAQQQLQQQATNMIQMPQHIPLNVQTMPQLHAQQQQIHVPQAYAAQPQPQTPAPHTPFPPHILHHQQQQPQRPANMHVQNIVQPPIPHAQQQEQNIQQPPQPQQPVEANINQQPRRADRIDTLPKTLKFDGLDSWKAFQQKFTRFSEIRNWRPQESRDYLGWCLEGRASEYYATIISQDGDIGFGHLMQKMEKRFGYKEIPETAQLKINSLSQESGERLEEWADRVFQLALRAYEGLPEDYMLKQAIKRICHGCTDKEAGQYAINLHPLTIEETIDNLKSFQYNHYAIYGKGRRDIREVTVCGEDAELSACSHATVAQVRPPRSQGEGVTQRMTKLEDQMGSLASSIEAVMKKMEALVRERPASPQRFRFNRSPQRNFERTRSPSRSPSPDLRCFHCGGTGHFRNACPSLKALNKPSKSVSFEDGAKPEGNDKGSGH</sequence>
<keyword evidence="1" id="KW-0863">Zinc-finger</keyword>
<evidence type="ECO:0000259" key="3">
    <source>
        <dbReference type="PROSITE" id="PS50158"/>
    </source>
</evidence>
<dbReference type="Gene3D" id="4.10.60.10">
    <property type="entry name" value="Zinc finger, CCHC-type"/>
    <property type="match status" value="1"/>
</dbReference>
<dbReference type="SUPFAM" id="SSF57756">
    <property type="entry name" value="Retrovirus zinc finger-like domains"/>
    <property type="match status" value="1"/>
</dbReference>
<keyword evidence="5" id="KW-1185">Reference proteome</keyword>
<feature type="region of interest" description="Disordered" evidence="2">
    <location>
        <begin position="590"/>
        <end position="621"/>
    </location>
</feature>
<dbReference type="PANTHER" id="PTHR19963">
    <property type="entry name" value="CCHC-TYPE DOMAIN-CONTAINING PROTEIN"/>
    <property type="match status" value="1"/>
</dbReference>
<feature type="compositionally biased region" description="Pro residues" evidence="2">
    <location>
        <begin position="279"/>
        <end position="290"/>
    </location>
</feature>
<dbReference type="GO" id="GO:0008270">
    <property type="term" value="F:zinc ion binding"/>
    <property type="evidence" value="ECO:0007669"/>
    <property type="project" value="UniProtKB-KW"/>
</dbReference>
<evidence type="ECO:0000313" key="4">
    <source>
        <dbReference type="EnsemblMetazoa" id="G7928.1:cds"/>
    </source>
</evidence>
<dbReference type="Pfam" id="PF00098">
    <property type="entry name" value="zf-CCHC"/>
    <property type="match status" value="1"/>
</dbReference>
<dbReference type="Gene3D" id="1.10.150.280">
    <property type="entry name" value="AF1531-like domain"/>
    <property type="match status" value="1"/>
</dbReference>
<dbReference type="AlphaFoldDB" id="A0A8W8NSW5"/>
<name>A0A8W8NSW5_MAGGI</name>
<dbReference type="Proteomes" id="UP000005408">
    <property type="component" value="Unassembled WGS sequence"/>
</dbReference>
<dbReference type="InterPro" id="IPR036875">
    <property type="entry name" value="Znf_CCHC_sf"/>
</dbReference>
<feature type="domain" description="CCHC-type" evidence="3">
    <location>
        <begin position="623"/>
        <end position="639"/>
    </location>
</feature>
<organism evidence="4 5">
    <name type="scientific">Magallana gigas</name>
    <name type="common">Pacific oyster</name>
    <name type="synonym">Crassostrea gigas</name>
    <dbReference type="NCBI Taxonomy" id="29159"/>
    <lineage>
        <taxon>Eukaryota</taxon>
        <taxon>Metazoa</taxon>
        <taxon>Spiralia</taxon>
        <taxon>Lophotrochozoa</taxon>
        <taxon>Mollusca</taxon>
        <taxon>Bivalvia</taxon>
        <taxon>Autobranchia</taxon>
        <taxon>Pteriomorphia</taxon>
        <taxon>Ostreida</taxon>
        <taxon>Ostreoidea</taxon>
        <taxon>Ostreidae</taxon>
        <taxon>Magallana</taxon>
    </lineage>
</organism>
<feature type="region of interest" description="Disordered" evidence="2">
    <location>
        <begin position="318"/>
        <end position="346"/>
    </location>
</feature>
<proteinExistence type="predicted"/>
<dbReference type="EnsemblMetazoa" id="G7928.1">
    <property type="protein sequence ID" value="G7928.1:cds"/>
    <property type="gene ID" value="G7928"/>
</dbReference>
<dbReference type="PANTHER" id="PTHR19963:SF30">
    <property type="entry name" value="ENDONUCLEASE_EXONUCLEASE_PHOSPHATASE DOMAIN-CONTAINING PROTEIN"/>
    <property type="match status" value="1"/>
</dbReference>
<feature type="compositionally biased region" description="Basic and acidic residues" evidence="2">
    <location>
        <begin position="654"/>
        <end position="667"/>
    </location>
</feature>
<evidence type="ECO:0000313" key="5">
    <source>
        <dbReference type="Proteomes" id="UP000005408"/>
    </source>
</evidence>
<evidence type="ECO:0000256" key="1">
    <source>
        <dbReference type="PROSITE-ProRule" id="PRU00047"/>
    </source>
</evidence>
<feature type="region of interest" description="Disordered" evidence="2">
    <location>
        <begin position="274"/>
        <end position="304"/>
    </location>
</feature>
<reference evidence="4" key="1">
    <citation type="submission" date="2022-08" db="UniProtKB">
        <authorList>
            <consortium name="EnsemblMetazoa"/>
        </authorList>
    </citation>
    <scope>IDENTIFICATION</scope>
    <source>
        <strain evidence="4">05x7-T-G4-1.051#20</strain>
    </source>
</reference>
<dbReference type="SMART" id="SM00343">
    <property type="entry name" value="ZnF_C2HC"/>
    <property type="match status" value="1"/>
</dbReference>
<dbReference type="SUPFAM" id="SSF47781">
    <property type="entry name" value="RuvA domain 2-like"/>
    <property type="match status" value="1"/>
</dbReference>
<evidence type="ECO:0000256" key="2">
    <source>
        <dbReference type="SAM" id="MobiDB-lite"/>
    </source>
</evidence>
<accession>A0A8W8NSW5</accession>
<keyword evidence="1" id="KW-0479">Metal-binding</keyword>